<reference evidence="1" key="1">
    <citation type="submission" date="2014-09" db="EMBL/GenBank/DDBJ databases">
        <authorList>
            <person name="Magalhaes I.L.F."/>
            <person name="Oliveira U."/>
            <person name="Santos F.R."/>
            <person name="Vidigal T.H.D.A."/>
            <person name="Brescovit A.D."/>
            <person name="Santos A.J."/>
        </authorList>
    </citation>
    <scope>NUCLEOTIDE SEQUENCE</scope>
    <source>
        <tissue evidence="1">Shoot tissue taken approximately 20 cm above the soil surface</tissue>
    </source>
</reference>
<dbReference type="EMBL" id="GBRH01266447">
    <property type="protein sequence ID" value="JAD31448.1"/>
    <property type="molecule type" value="Transcribed_RNA"/>
</dbReference>
<dbReference type="AlphaFoldDB" id="A0A0A8Z166"/>
<name>A0A0A8Z166_ARUDO</name>
<sequence length="34" mass="3917">MQIVHLYGFSEKTTPVSAFPELFSVRSVVLLFSW</sequence>
<reference evidence="1" key="2">
    <citation type="journal article" date="2015" name="Data Brief">
        <title>Shoot transcriptome of the giant reed, Arundo donax.</title>
        <authorList>
            <person name="Barrero R.A."/>
            <person name="Guerrero F.D."/>
            <person name="Moolhuijzen P."/>
            <person name="Goolsby J.A."/>
            <person name="Tidwell J."/>
            <person name="Bellgard S.E."/>
            <person name="Bellgard M.I."/>
        </authorList>
    </citation>
    <scope>NUCLEOTIDE SEQUENCE</scope>
    <source>
        <tissue evidence="1">Shoot tissue taken approximately 20 cm above the soil surface</tissue>
    </source>
</reference>
<protein>
    <submittedName>
        <fullName evidence="1">Uncharacterized protein</fullName>
    </submittedName>
</protein>
<evidence type="ECO:0000313" key="1">
    <source>
        <dbReference type="EMBL" id="JAD31448.1"/>
    </source>
</evidence>
<accession>A0A0A8Z166</accession>
<proteinExistence type="predicted"/>
<organism evidence="1">
    <name type="scientific">Arundo donax</name>
    <name type="common">Giant reed</name>
    <name type="synonym">Donax arundinaceus</name>
    <dbReference type="NCBI Taxonomy" id="35708"/>
    <lineage>
        <taxon>Eukaryota</taxon>
        <taxon>Viridiplantae</taxon>
        <taxon>Streptophyta</taxon>
        <taxon>Embryophyta</taxon>
        <taxon>Tracheophyta</taxon>
        <taxon>Spermatophyta</taxon>
        <taxon>Magnoliopsida</taxon>
        <taxon>Liliopsida</taxon>
        <taxon>Poales</taxon>
        <taxon>Poaceae</taxon>
        <taxon>PACMAD clade</taxon>
        <taxon>Arundinoideae</taxon>
        <taxon>Arundineae</taxon>
        <taxon>Arundo</taxon>
    </lineage>
</organism>